<keyword evidence="3 6" id="KW-0238">DNA-binding</keyword>
<dbReference type="GO" id="GO:0005829">
    <property type="term" value="C:cytosol"/>
    <property type="evidence" value="ECO:0007669"/>
    <property type="project" value="TreeGrafter"/>
</dbReference>
<evidence type="ECO:0000256" key="1">
    <source>
        <dbReference type="ARBA" id="ARBA00009437"/>
    </source>
</evidence>
<dbReference type="InterPro" id="IPR036390">
    <property type="entry name" value="WH_DNA-bd_sf"/>
</dbReference>
<dbReference type="PANTHER" id="PTHR30419">
    <property type="entry name" value="HTH-TYPE TRANSCRIPTIONAL REGULATOR YBHD"/>
    <property type="match status" value="1"/>
</dbReference>
<dbReference type="InterPro" id="IPR050950">
    <property type="entry name" value="HTH-type_LysR_regulators"/>
</dbReference>
<keyword evidence="4" id="KW-0804">Transcription</keyword>
<evidence type="ECO:0000313" key="6">
    <source>
        <dbReference type="EMBL" id="SHH21615.1"/>
    </source>
</evidence>
<dbReference type="InterPro" id="IPR000847">
    <property type="entry name" value="LysR_HTH_N"/>
</dbReference>
<name>A0A1M5R5H1_9BURK</name>
<gene>
    <name evidence="6" type="ORF">SAMN04488135_102479</name>
</gene>
<sequence>MKNSASLVNRLRLKQFEMLCGVADGYSFRMLAESMSLSQPAISKIAREMESALGEPIFQRKREGVALTPFGQSLVHHARLVLKQIARMESKTRQQRDGKDEVLRLGSPSYTGVSLLAKPIAQLVAQHPGLRVEMSDGIADTLFTLLKTGEIDFIIGSLPAKPITDEEAALLHVEVLYPDELSIITNKETKYKSPVLQLKDLQSCSWVLPLKDSLIRGVLRKAMLDAQLPVPSPAVETSFIPAIGALIAEQPNLVGALRSDAAHYLSQRLGLTILQVRPKIPLPAVAIIRLKDAEPTAMALALFALIRQRVASLLS</sequence>
<dbReference type="Gene3D" id="1.10.10.10">
    <property type="entry name" value="Winged helix-like DNA-binding domain superfamily/Winged helix DNA-binding domain"/>
    <property type="match status" value="1"/>
</dbReference>
<evidence type="ECO:0000256" key="3">
    <source>
        <dbReference type="ARBA" id="ARBA00023125"/>
    </source>
</evidence>
<proteinExistence type="inferred from homology"/>
<evidence type="ECO:0000259" key="5">
    <source>
        <dbReference type="PROSITE" id="PS50931"/>
    </source>
</evidence>
<dbReference type="InterPro" id="IPR036388">
    <property type="entry name" value="WH-like_DNA-bd_sf"/>
</dbReference>
<dbReference type="EMBL" id="FQXE01000002">
    <property type="protein sequence ID" value="SHH21615.1"/>
    <property type="molecule type" value="Genomic_DNA"/>
</dbReference>
<dbReference type="Pfam" id="PF00126">
    <property type="entry name" value="HTH_1"/>
    <property type="match status" value="1"/>
</dbReference>
<keyword evidence="7" id="KW-1185">Reference proteome</keyword>
<dbReference type="PROSITE" id="PS50931">
    <property type="entry name" value="HTH_LYSR"/>
    <property type="match status" value="1"/>
</dbReference>
<comment type="similarity">
    <text evidence="1">Belongs to the LysR transcriptional regulatory family.</text>
</comment>
<dbReference type="Pfam" id="PF03466">
    <property type="entry name" value="LysR_substrate"/>
    <property type="match status" value="1"/>
</dbReference>
<dbReference type="STRING" id="658167.SAMN04488135_102479"/>
<evidence type="ECO:0000256" key="2">
    <source>
        <dbReference type="ARBA" id="ARBA00023015"/>
    </source>
</evidence>
<dbReference type="OrthoDB" id="8665961at2"/>
<accession>A0A1M5R5H1</accession>
<evidence type="ECO:0000313" key="7">
    <source>
        <dbReference type="Proteomes" id="UP000184226"/>
    </source>
</evidence>
<dbReference type="Gene3D" id="3.40.190.10">
    <property type="entry name" value="Periplasmic binding protein-like II"/>
    <property type="match status" value="2"/>
</dbReference>
<keyword evidence="2" id="KW-0805">Transcription regulation</keyword>
<dbReference type="RefSeq" id="WP_073102081.1">
    <property type="nucleotide sequence ID" value="NZ_FQXE01000002.1"/>
</dbReference>
<protein>
    <submittedName>
        <fullName evidence="6">DNA-binding transcriptional regulator, LysR family</fullName>
    </submittedName>
</protein>
<dbReference type="SUPFAM" id="SSF46785">
    <property type="entry name" value="Winged helix' DNA-binding domain"/>
    <property type="match status" value="1"/>
</dbReference>
<evidence type="ECO:0000256" key="4">
    <source>
        <dbReference type="ARBA" id="ARBA00023163"/>
    </source>
</evidence>
<dbReference type="Proteomes" id="UP000184226">
    <property type="component" value="Unassembled WGS sequence"/>
</dbReference>
<dbReference type="InterPro" id="IPR005119">
    <property type="entry name" value="LysR_subst-bd"/>
</dbReference>
<organism evidence="6 7">
    <name type="scientific">Pollutimonas bauzanensis</name>
    <dbReference type="NCBI Taxonomy" id="658167"/>
    <lineage>
        <taxon>Bacteria</taxon>
        <taxon>Pseudomonadati</taxon>
        <taxon>Pseudomonadota</taxon>
        <taxon>Betaproteobacteria</taxon>
        <taxon>Burkholderiales</taxon>
        <taxon>Alcaligenaceae</taxon>
        <taxon>Pollutimonas</taxon>
    </lineage>
</organism>
<dbReference type="PANTHER" id="PTHR30419:SF8">
    <property type="entry name" value="NITROGEN ASSIMILATION TRANSCRIPTIONAL ACTIVATOR-RELATED"/>
    <property type="match status" value="1"/>
</dbReference>
<dbReference type="GO" id="GO:0003677">
    <property type="term" value="F:DNA binding"/>
    <property type="evidence" value="ECO:0007669"/>
    <property type="project" value="UniProtKB-KW"/>
</dbReference>
<reference evidence="6 7" key="1">
    <citation type="submission" date="2016-11" db="EMBL/GenBank/DDBJ databases">
        <authorList>
            <person name="Jaros S."/>
            <person name="Januszkiewicz K."/>
            <person name="Wedrychowicz H."/>
        </authorList>
    </citation>
    <scope>NUCLEOTIDE SEQUENCE [LARGE SCALE GENOMIC DNA]</scope>
    <source>
        <strain evidence="6 7">CGMCC 1.10190</strain>
    </source>
</reference>
<dbReference type="GO" id="GO:0003700">
    <property type="term" value="F:DNA-binding transcription factor activity"/>
    <property type="evidence" value="ECO:0007669"/>
    <property type="project" value="InterPro"/>
</dbReference>
<dbReference type="SUPFAM" id="SSF53850">
    <property type="entry name" value="Periplasmic binding protein-like II"/>
    <property type="match status" value="1"/>
</dbReference>
<feature type="domain" description="HTH lysR-type" evidence="5">
    <location>
        <begin position="11"/>
        <end position="68"/>
    </location>
</feature>
<dbReference type="AlphaFoldDB" id="A0A1M5R5H1"/>